<protein>
    <recommendedName>
        <fullName evidence="6">Peptidyl-prolyl cis-trans isomerase</fullName>
        <ecNumber evidence="6">5.2.1.8</ecNumber>
    </recommendedName>
</protein>
<dbReference type="Proteomes" id="UP000186026">
    <property type="component" value="Unassembled WGS sequence"/>
</dbReference>
<dbReference type="STRING" id="529505.SAMN05421761_101152"/>
<dbReference type="InterPro" id="IPR046357">
    <property type="entry name" value="PPIase_dom_sf"/>
</dbReference>
<dbReference type="PANTHER" id="PTHR43811">
    <property type="entry name" value="FKBP-TYPE PEPTIDYL-PROLYL CIS-TRANS ISOMERASE FKPA"/>
    <property type="match status" value="1"/>
</dbReference>
<evidence type="ECO:0000256" key="1">
    <source>
        <dbReference type="ARBA" id="ARBA00000971"/>
    </source>
</evidence>
<accession>A0A1N7JMX2</accession>
<evidence type="ECO:0000256" key="4">
    <source>
        <dbReference type="ARBA" id="ARBA00023235"/>
    </source>
</evidence>
<feature type="chain" id="PRO_5012049032" description="Peptidyl-prolyl cis-trans isomerase" evidence="7">
    <location>
        <begin position="21"/>
        <end position="188"/>
    </location>
</feature>
<evidence type="ECO:0000256" key="5">
    <source>
        <dbReference type="PROSITE-ProRule" id="PRU00277"/>
    </source>
</evidence>
<comment type="similarity">
    <text evidence="2 6">Belongs to the FKBP-type PPIase family.</text>
</comment>
<organism evidence="9 10">
    <name type="scientific">Belliella pelovolcani</name>
    <dbReference type="NCBI Taxonomy" id="529505"/>
    <lineage>
        <taxon>Bacteria</taxon>
        <taxon>Pseudomonadati</taxon>
        <taxon>Bacteroidota</taxon>
        <taxon>Cytophagia</taxon>
        <taxon>Cytophagales</taxon>
        <taxon>Cyclobacteriaceae</taxon>
        <taxon>Belliella</taxon>
    </lineage>
</organism>
<dbReference type="PROSITE" id="PS51257">
    <property type="entry name" value="PROKAR_LIPOPROTEIN"/>
    <property type="match status" value="1"/>
</dbReference>
<dbReference type="PROSITE" id="PS50059">
    <property type="entry name" value="FKBP_PPIASE"/>
    <property type="match status" value="1"/>
</dbReference>
<comment type="catalytic activity">
    <reaction evidence="1 5 6">
        <text>[protein]-peptidylproline (omega=180) = [protein]-peptidylproline (omega=0)</text>
        <dbReference type="Rhea" id="RHEA:16237"/>
        <dbReference type="Rhea" id="RHEA-COMP:10747"/>
        <dbReference type="Rhea" id="RHEA-COMP:10748"/>
        <dbReference type="ChEBI" id="CHEBI:83833"/>
        <dbReference type="ChEBI" id="CHEBI:83834"/>
        <dbReference type="EC" id="5.2.1.8"/>
    </reaction>
</comment>
<evidence type="ECO:0000256" key="3">
    <source>
        <dbReference type="ARBA" id="ARBA00023110"/>
    </source>
</evidence>
<sequence length="188" mass="20730">MIRMMNKYSLIFVLTLLVLASCDQQNPFGGPTYDFDGNLAADRVKIDEYLLSTPIDSLYRIHDPSGVVIIVQEEGEGSRPGSNSVVYTNYIGSLLDGSVFDTSIEDVARANDIFDDNRSYTVFLFTIPGPNSTGSAIPGFNFGFRRLRSGSKAVLLIPSPLGYRDSDTNERIPPNSVLRFDVDFLGLD</sequence>
<keyword evidence="7" id="KW-0732">Signal</keyword>
<name>A0A1N7JMX2_9BACT</name>
<evidence type="ECO:0000256" key="6">
    <source>
        <dbReference type="RuleBase" id="RU003915"/>
    </source>
</evidence>
<dbReference type="EC" id="5.2.1.8" evidence="6"/>
<evidence type="ECO:0000313" key="9">
    <source>
        <dbReference type="EMBL" id="SIS50709.1"/>
    </source>
</evidence>
<feature type="signal peptide" evidence="7">
    <location>
        <begin position="1"/>
        <end position="20"/>
    </location>
</feature>
<keyword evidence="3 5" id="KW-0697">Rotamase</keyword>
<dbReference type="InterPro" id="IPR001179">
    <property type="entry name" value="PPIase_FKBP_dom"/>
</dbReference>
<dbReference type="PANTHER" id="PTHR43811:SF23">
    <property type="entry name" value="FKBP-TYPE 22 KDA PEPTIDYL-PROLYL CIS-TRANS ISOMERASE"/>
    <property type="match status" value="1"/>
</dbReference>
<dbReference type="Gene3D" id="3.10.50.40">
    <property type="match status" value="1"/>
</dbReference>
<evidence type="ECO:0000259" key="8">
    <source>
        <dbReference type="PROSITE" id="PS50059"/>
    </source>
</evidence>
<keyword evidence="10" id="KW-1185">Reference proteome</keyword>
<dbReference type="GO" id="GO:0003755">
    <property type="term" value="F:peptidyl-prolyl cis-trans isomerase activity"/>
    <property type="evidence" value="ECO:0007669"/>
    <property type="project" value="UniProtKB-UniRule"/>
</dbReference>
<evidence type="ECO:0000313" key="10">
    <source>
        <dbReference type="Proteomes" id="UP000186026"/>
    </source>
</evidence>
<evidence type="ECO:0000256" key="2">
    <source>
        <dbReference type="ARBA" id="ARBA00006577"/>
    </source>
</evidence>
<dbReference type="AlphaFoldDB" id="A0A1N7JMX2"/>
<dbReference type="Pfam" id="PF00254">
    <property type="entry name" value="FKBP_C"/>
    <property type="match status" value="1"/>
</dbReference>
<keyword evidence="4 5" id="KW-0413">Isomerase</keyword>
<dbReference type="EMBL" id="FTOP01000001">
    <property type="protein sequence ID" value="SIS50709.1"/>
    <property type="molecule type" value="Genomic_DNA"/>
</dbReference>
<dbReference type="SUPFAM" id="SSF54534">
    <property type="entry name" value="FKBP-like"/>
    <property type="match status" value="1"/>
</dbReference>
<gene>
    <name evidence="9" type="ORF">SAMN05421761_101152</name>
</gene>
<proteinExistence type="inferred from homology"/>
<evidence type="ECO:0000256" key="7">
    <source>
        <dbReference type="SAM" id="SignalP"/>
    </source>
</evidence>
<feature type="domain" description="PPIase FKBP-type" evidence="8">
    <location>
        <begin position="83"/>
        <end position="188"/>
    </location>
</feature>
<reference evidence="10" key="1">
    <citation type="submission" date="2017-01" db="EMBL/GenBank/DDBJ databases">
        <authorList>
            <person name="Varghese N."/>
            <person name="Submissions S."/>
        </authorList>
    </citation>
    <scope>NUCLEOTIDE SEQUENCE [LARGE SCALE GENOMIC DNA]</scope>
    <source>
        <strain evidence="10">DSM 46698</strain>
    </source>
</reference>